<feature type="transmembrane region" description="Helical" evidence="6">
    <location>
        <begin position="240"/>
        <end position="259"/>
    </location>
</feature>
<dbReference type="GO" id="GO:0043190">
    <property type="term" value="C:ATP-binding cassette (ABC) transporter complex"/>
    <property type="evidence" value="ECO:0007669"/>
    <property type="project" value="InterPro"/>
</dbReference>
<gene>
    <name evidence="8" type="ORF">HNR10_003403</name>
</gene>
<evidence type="ECO:0000256" key="3">
    <source>
        <dbReference type="ARBA" id="ARBA00022989"/>
    </source>
</evidence>
<organism evidence="8 9">
    <name type="scientific">Nocardiopsis aegyptia</name>
    <dbReference type="NCBI Taxonomy" id="220378"/>
    <lineage>
        <taxon>Bacteria</taxon>
        <taxon>Bacillati</taxon>
        <taxon>Actinomycetota</taxon>
        <taxon>Actinomycetes</taxon>
        <taxon>Streptosporangiales</taxon>
        <taxon>Nocardiopsidaceae</taxon>
        <taxon>Nocardiopsis</taxon>
    </lineage>
</organism>
<dbReference type="PANTHER" id="PTHR43229">
    <property type="entry name" value="NODULATION PROTEIN J"/>
    <property type="match status" value="1"/>
</dbReference>
<evidence type="ECO:0000313" key="8">
    <source>
        <dbReference type="EMBL" id="NYJ35522.1"/>
    </source>
</evidence>
<evidence type="ECO:0000256" key="1">
    <source>
        <dbReference type="ARBA" id="ARBA00004141"/>
    </source>
</evidence>
<keyword evidence="3 6" id="KW-1133">Transmembrane helix</keyword>
<feature type="transmembrane region" description="Helical" evidence="6">
    <location>
        <begin position="201"/>
        <end position="220"/>
    </location>
</feature>
<dbReference type="InterPro" id="IPR051784">
    <property type="entry name" value="Nod_factor_ABC_transporter"/>
</dbReference>
<dbReference type="GO" id="GO:0046677">
    <property type="term" value="P:response to antibiotic"/>
    <property type="evidence" value="ECO:0007669"/>
    <property type="project" value="UniProtKB-KW"/>
</dbReference>
<dbReference type="RefSeq" id="WP_179824726.1">
    <property type="nucleotide sequence ID" value="NZ_JACCFS010000001.1"/>
</dbReference>
<accession>A0A7Z0JB79</accession>
<feature type="transmembrane region" description="Helical" evidence="6">
    <location>
        <begin position="144"/>
        <end position="168"/>
    </location>
</feature>
<proteinExistence type="predicted"/>
<feature type="transmembrane region" description="Helical" evidence="6">
    <location>
        <begin position="174"/>
        <end position="194"/>
    </location>
</feature>
<dbReference type="PIRSF" id="PIRSF006648">
    <property type="entry name" value="DrrB"/>
    <property type="match status" value="1"/>
</dbReference>
<comment type="subcellular location">
    <subcellularLocation>
        <location evidence="1">Membrane</location>
        <topology evidence="1">Multi-pass membrane protein</topology>
    </subcellularLocation>
</comment>
<evidence type="ECO:0000313" key="9">
    <source>
        <dbReference type="Proteomes" id="UP000572051"/>
    </source>
</evidence>
<dbReference type="Proteomes" id="UP000572051">
    <property type="component" value="Unassembled WGS sequence"/>
</dbReference>
<dbReference type="InterPro" id="IPR013525">
    <property type="entry name" value="ABC2_TM"/>
</dbReference>
<feature type="transmembrane region" description="Helical" evidence="6">
    <location>
        <begin position="103"/>
        <end position="132"/>
    </location>
</feature>
<dbReference type="AlphaFoldDB" id="A0A7Z0JB79"/>
<name>A0A7Z0JB79_9ACTN</name>
<sequence>MNPSANAVRAGLSRGLQEFRSSFASPMELFGYFYMPVLFVVLGAFMSRGRVEEADTTYGAVTYTGGVVFTLVMAAMLTVAQVLSAERENGTLLRAKTLPHGMLGYTVAKVVHIVGIVLTSLALMVVPGLFLVEGFGPPSWGAAATLVWVCALGALALAPFGAIAGSLISNPRFVGLLMVPIVFLLMGSGILFPLDFLPDWVGTAALFIPVYWMGLGVRAGALPDDYAALEMAGSWQLPQVAAVLALWAVVGFLVAPWVLRRMARRESGSRVQAAMERSWGRRPLR</sequence>
<feature type="transmembrane region" description="Helical" evidence="6">
    <location>
        <begin position="58"/>
        <end position="83"/>
    </location>
</feature>
<reference evidence="8 9" key="1">
    <citation type="submission" date="2020-07" db="EMBL/GenBank/DDBJ databases">
        <title>Sequencing the genomes of 1000 actinobacteria strains.</title>
        <authorList>
            <person name="Klenk H.-P."/>
        </authorList>
    </citation>
    <scope>NUCLEOTIDE SEQUENCE [LARGE SCALE GENOMIC DNA]</scope>
    <source>
        <strain evidence="8 9">DSM 44442</strain>
    </source>
</reference>
<dbReference type="EMBL" id="JACCFS010000001">
    <property type="protein sequence ID" value="NYJ35522.1"/>
    <property type="molecule type" value="Genomic_DNA"/>
</dbReference>
<dbReference type="InterPro" id="IPR000412">
    <property type="entry name" value="ABC_2_transport"/>
</dbReference>
<keyword evidence="9" id="KW-1185">Reference proteome</keyword>
<evidence type="ECO:0000256" key="2">
    <source>
        <dbReference type="ARBA" id="ARBA00022692"/>
    </source>
</evidence>
<evidence type="ECO:0000256" key="6">
    <source>
        <dbReference type="SAM" id="Phobius"/>
    </source>
</evidence>
<feature type="domain" description="ABC-2 type transporter transmembrane" evidence="7">
    <location>
        <begin position="58"/>
        <end position="255"/>
    </location>
</feature>
<evidence type="ECO:0000256" key="4">
    <source>
        <dbReference type="ARBA" id="ARBA00023136"/>
    </source>
</evidence>
<dbReference type="GO" id="GO:0140359">
    <property type="term" value="F:ABC-type transporter activity"/>
    <property type="evidence" value="ECO:0007669"/>
    <property type="project" value="InterPro"/>
</dbReference>
<keyword evidence="4 6" id="KW-0472">Membrane</keyword>
<keyword evidence="2 6" id="KW-0812">Transmembrane</keyword>
<evidence type="ECO:0000259" key="7">
    <source>
        <dbReference type="Pfam" id="PF12698"/>
    </source>
</evidence>
<comment type="caution">
    <text evidence="8">The sequence shown here is derived from an EMBL/GenBank/DDBJ whole genome shotgun (WGS) entry which is preliminary data.</text>
</comment>
<evidence type="ECO:0000256" key="5">
    <source>
        <dbReference type="ARBA" id="ARBA00023251"/>
    </source>
</evidence>
<feature type="transmembrane region" description="Helical" evidence="6">
    <location>
        <begin position="29"/>
        <end position="46"/>
    </location>
</feature>
<protein>
    <submittedName>
        <fullName evidence="8">ABC-2 type transport system permease protein</fullName>
    </submittedName>
</protein>
<dbReference type="PANTHER" id="PTHR43229:SF6">
    <property type="entry name" value="ABC-TYPE MULTIDRUG TRANSPORT SYSTEM, PERMEASE COMPONENT"/>
    <property type="match status" value="1"/>
</dbReference>
<dbReference type="Pfam" id="PF12698">
    <property type="entry name" value="ABC2_membrane_3"/>
    <property type="match status" value="1"/>
</dbReference>
<keyword evidence="5" id="KW-0046">Antibiotic resistance</keyword>